<organism evidence="2 3">
    <name type="scientific">Rhizopus delemar</name>
    <dbReference type="NCBI Taxonomy" id="936053"/>
    <lineage>
        <taxon>Eukaryota</taxon>
        <taxon>Fungi</taxon>
        <taxon>Fungi incertae sedis</taxon>
        <taxon>Mucoromycota</taxon>
        <taxon>Mucoromycotina</taxon>
        <taxon>Mucoromycetes</taxon>
        <taxon>Mucorales</taxon>
        <taxon>Mucorineae</taxon>
        <taxon>Rhizopodaceae</taxon>
        <taxon>Rhizopus</taxon>
    </lineage>
</organism>
<keyword evidence="3" id="KW-1185">Reference proteome</keyword>
<dbReference type="Pfam" id="PF07534">
    <property type="entry name" value="TLD"/>
    <property type="match status" value="1"/>
</dbReference>
<evidence type="ECO:0000259" key="1">
    <source>
        <dbReference type="PROSITE" id="PS51886"/>
    </source>
</evidence>
<evidence type="ECO:0000313" key="3">
    <source>
        <dbReference type="Proteomes" id="UP000740926"/>
    </source>
</evidence>
<gene>
    <name evidence="2" type="ORF">G6F50_005983</name>
</gene>
<feature type="domain" description="TLDc" evidence="1">
    <location>
        <begin position="282"/>
        <end position="475"/>
    </location>
</feature>
<comment type="caution">
    <text evidence="2">The sequence shown here is derived from an EMBL/GenBank/DDBJ whole genome shotgun (WGS) entry which is preliminary data.</text>
</comment>
<protein>
    <recommendedName>
        <fullName evidence="1">TLDc domain-containing protein</fullName>
    </recommendedName>
</protein>
<name>A0A9P6Z413_9FUNG</name>
<reference evidence="2 3" key="1">
    <citation type="journal article" date="2020" name="Microb. Genom.">
        <title>Genetic diversity of clinical and environmental Mucorales isolates obtained from an investigation of mucormycosis cases among solid organ transplant recipients.</title>
        <authorList>
            <person name="Nguyen M.H."/>
            <person name="Kaul D."/>
            <person name="Muto C."/>
            <person name="Cheng S.J."/>
            <person name="Richter R.A."/>
            <person name="Bruno V.M."/>
            <person name="Liu G."/>
            <person name="Beyhan S."/>
            <person name="Sundermann A.J."/>
            <person name="Mounaud S."/>
            <person name="Pasculle A.W."/>
            <person name="Nierman W.C."/>
            <person name="Driscoll E."/>
            <person name="Cumbie R."/>
            <person name="Clancy C.J."/>
            <person name="Dupont C.L."/>
        </authorList>
    </citation>
    <scope>NUCLEOTIDE SEQUENCE [LARGE SCALE GENOMIC DNA]</scope>
    <source>
        <strain evidence="2 3">GL24</strain>
    </source>
</reference>
<dbReference type="OMA" id="KQWERLY"/>
<accession>A0A9P6Z413</accession>
<dbReference type="SMART" id="SM00584">
    <property type="entry name" value="TLDc"/>
    <property type="match status" value="1"/>
</dbReference>
<sequence>MGQSNTKPHVEKAETFNPNGYLSKVELVSIKCVFNSLKSDFPDNFHCLEPKQFLERLGLPKEIEEAGVLLFKAFSYLGSFPSSIVKGPVPLSLHAFLTAFVVLVGRLDKPGHLLSELLFFQALSILPSPGQEEQEQVKIEEATNTIEPPTQPGHARGLSLETLGIDFSDLDMDTADQKEENKGPEILCRDMVELLILLLWLGGNDDLAKSQKIAESSINHLEKSKDGTCISYKVFCEWKSTFSPHIFKPIQSFLIQSFAYVEPNKLQRVLPEDAIPRVDKSDILTHTHCTLISWALPEKTLNVKQWTRLYSAQQDGFSMNRFESHVFKYPGPTLLVMNIEARAPRRYSIQNTSNINKTQYMLIGVYVPQAWKNSKHFWGTHECFLFELEPHFDIYRPKSQNDHYIYYNHDTGVGFGAREEQGFSEFIISLQNTLQEGVYENEAYPGCPTFESGTRKNQDFKYLFETENIEVFGLGTEKDKEKQLKEWEFDKKEALRRSGLNIRQSDGQLDKELLKMAGIIDEDKRQDR</sequence>
<dbReference type="Proteomes" id="UP000740926">
    <property type="component" value="Unassembled WGS sequence"/>
</dbReference>
<evidence type="ECO:0000313" key="2">
    <source>
        <dbReference type="EMBL" id="KAG1569883.1"/>
    </source>
</evidence>
<dbReference type="PROSITE" id="PS51886">
    <property type="entry name" value="TLDC"/>
    <property type="match status" value="1"/>
</dbReference>
<proteinExistence type="predicted"/>
<dbReference type="AlphaFoldDB" id="A0A9P6Z413"/>
<dbReference type="PANTHER" id="PTHR23354">
    <property type="entry name" value="NUCLEOLAR PROTEIN 7/ESTROGEN RECEPTOR COACTIVATOR-RELATED"/>
    <property type="match status" value="1"/>
</dbReference>
<dbReference type="EMBL" id="JAANIU010000839">
    <property type="protein sequence ID" value="KAG1569883.1"/>
    <property type="molecule type" value="Genomic_DNA"/>
</dbReference>
<dbReference type="InterPro" id="IPR006571">
    <property type="entry name" value="TLDc_dom"/>
</dbReference>